<evidence type="ECO:0000313" key="2">
    <source>
        <dbReference type="EMBL" id="JAI47121.1"/>
    </source>
</evidence>
<dbReference type="AlphaFoldDB" id="A0A0K8W7K9"/>
<accession>A0A0K8W7K9</accession>
<feature type="non-terminal residue" evidence="2">
    <location>
        <position position="167"/>
    </location>
</feature>
<evidence type="ECO:0000256" key="1">
    <source>
        <dbReference type="SAM" id="MobiDB-lite"/>
    </source>
</evidence>
<organism evidence="2">
    <name type="scientific">Bactrocera latifrons</name>
    <name type="common">Malaysian fruit fly</name>
    <name type="synonym">Chaetodacus latifrons</name>
    <dbReference type="NCBI Taxonomy" id="174628"/>
    <lineage>
        <taxon>Eukaryota</taxon>
        <taxon>Metazoa</taxon>
        <taxon>Ecdysozoa</taxon>
        <taxon>Arthropoda</taxon>
        <taxon>Hexapoda</taxon>
        <taxon>Insecta</taxon>
        <taxon>Pterygota</taxon>
        <taxon>Neoptera</taxon>
        <taxon>Endopterygota</taxon>
        <taxon>Diptera</taxon>
        <taxon>Brachycera</taxon>
        <taxon>Muscomorpha</taxon>
        <taxon>Tephritoidea</taxon>
        <taxon>Tephritidae</taxon>
        <taxon>Bactrocera</taxon>
        <taxon>Bactrocera</taxon>
    </lineage>
</organism>
<reference evidence="2" key="1">
    <citation type="submission" date="2015-06" db="EMBL/GenBank/DDBJ databases">
        <authorList>
            <person name="Hoefler B.C."/>
            <person name="Straight P.D."/>
        </authorList>
    </citation>
    <scope>NUCLEOTIDE SEQUENCE</scope>
</reference>
<feature type="compositionally biased region" description="Acidic residues" evidence="1">
    <location>
        <begin position="100"/>
        <end position="141"/>
    </location>
</feature>
<feature type="compositionally biased region" description="Basic and acidic residues" evidence="1">
    <location>
        <begin position="85"/>
        <end position="95"/>
    </location>
</feature>
<protein>
    <submittedName>
        <fullName evidence="2">Uncharacterized protein</fullName>
    </submittedName>
</protein>
<sequence length="167" mass="18969">MNLQWMTLPKTMHPLMTAAVQMLMTAAVQMLMNPQDKLLPHHLLGDVGAESQKLPLIGVEETQLLKGEGLPQPKEMPEGPQAGHQLREQRLKDQQQPEDQQAEDQQAEDQQAEDQQAEDQQPEDQQPEDQQPEDQQPEDQQLEGQQPEDQFEDKPLQIEGGQAEEVK</sequence>
<name>A0A0K8W7K9_BACLA</name>
<feature type="region of interest" description="Disordered" evidence="1">
    <location>
        <begin position="64"/>
        <end position="167"/>
    </location>
</feature>
<gene>
    <name evidence="2" type="ORF">c0_g1_i5</name>
</gene>
<proteinExistence type="predicted"/>
<dbReference type="EMBL" id="GDHF01005193">
    <property type="protein sequence ID" value="JAI47121.1"/>
    <property type="molecule type" value="Transcribed_RNA"/>
</dbReference>